<dbReference type="GO" id="GO:0015459">
    <property type="term" value="F:potassium channel regulator activity"/>
    <property type="evidence" value="ECO:0007669"/>
    <property type="project" value="TreeGrafter"/>
</dbReference>
<feature type="transmembrane region" description="Helical" evidence="7">
    <location>
        <begin position="89"/>
        <end position="109"/>
    </location>
</feature>
<keyword evidence="4 7" id="KW-1133">Transmembrane helix</keyword>
<sequence length="540" mass="61296">MDLAPVECRKSLDQLLEQAMAERSREDDGVVEVTYEMTGSQCDEGGRRKLRPKPSNEDASSNSKDKEGDEEDEDTIGSIRLEKKAIRNAIILSMATIFLSSGFFTLQSLQSSLFQETGLQSLAILYIFASISCMYAPIIVQKVEVKGTIATVSLLLLLYIIAFHYYNRASWIAISFVLGLGFGPMVRAQKTYLSRNISRLSYVTQVMRTKIQQRYLRYFFFISKSSYFWGHLVATIIMEFTGSVDDMPLNATESPTTVVRHTELCYERLCKDEVHPMDRDSMMNQISLDNSMPRYMSKIFVYVFASCIALGALMVVVGLERIEVLYEQDPMERPLIHQTIRQIKLILIDKNVRLTLPMLIFIGIEQAFIFGDFTRAYISCALGLQSVAFTMTCFGGAHTLGSIGVNLFSQHFQRPIIMAAGLVCQSGLLMVLWLWTPDRDDAAVFYVIAGGWGLCNAMWETLTLTFIHTTYPDDWTAPFCTYYQMQWLGMGLTFAVSPYLCAEVKILILAMFLAVAIIPYSILEFRLHQRTLLQDRTEML</sequence>
<keyword evidence="9" id="KW-1185">Reference proteome</keyword>
<dbReference type="GO" id="GO:0055120">
    <property type="term" value="C:striated muscle dense body"/>
    <property type="evidence" value="ECO:0007669"/>
    <property type="project" value="TreeGrafter"/>
</dbReference>
<protein>
    <recommendedName>
        <fullName evidence="10">UNC93-like protein</fullName>
    </recommendedName>
</protein>
<evidence type="ECO:0000256" key="5">
    <source>
        <dbReference type="ARBA" id="ARBA00023136"/>
    </source>
</evidence>
<comment type="similarity">
    <text evidence="2">Belongs to the unc-93 family.</text>
</comment>
<dbReference type="InterPro" id="IPR051951">
    <property type="entry name" value="UNC-93_regulatory"/>
</dbReference>
<evidence type="ECO:0008006" key="10">
    <source>
        <dbReference type="Google" id="ProtNLM"/>
    </source>
</evidence>
<reference evidence="8 9" key="1">
    <citation type="journal article" date="2022" name="Nat. Ecol. Evol.">
        <title>A masculinizing supergene underlies an exaggerated male reproductive morph in a spider.</title>
        <authorList>
            <person name="Hendrickx F."/>
            <person name="De Corte Z."/>
            <person name="Sonet G."/>
            <person name="Van Belleghem S.M."/>
            <person name="Kostlbacher S."/>
            <person name="Vangestel C."/>
        </authorList>
    </citation>
    <scope>NUCLEOTIDE SEQUENCE [LARGE SCALE GENOMIC DNA]</scope>
    <source>
        <strain evidence="8">W744_W776</strain>
    </source>
</reference>
<feature type="transmembrane region" description="Helical" evidence="7">
    <location>
        <begin position="121"/>
        <end position="140"/>
    </location>
</feature>
<keyword evidence="5 7" id="KW-0472">Membrane</keyword>
<feature type="region of interest" description="Disordered" evidence="6">
    <location>
        <begin position="19"/>
        <end position="75"/>
    </location>
</feature>
<feature type="transmembrane region" description="Helical" evidence="7">
    <location>
        <begin position="299"/>
        <end position="319"/>
    </location>
</feature>
<dbReference type="InterPro" id="IPR010291">
    <property type="entry name" value="Ion_channel_UNC-93"/>
</dbReference>
<dbReference type="SUPFAM" id="SSF103473">
    <property type="entry name" value="MFS general substrate transporter"/>
    <property type="match status" value="2"/>
</dbReference>
<dbReference type="Pfam" id="PF05978">
    <property type="entry name" value="UNC-93"/>
    <property type="match status" value="1"/>
</dbReference>
<feature type="transmembrane region" description="Helical" evidence="7">
    <location>
        <begin position="147"/>
        <end position="165"/>
    </location>
</feature>
<feature type="transmembrane region" description="Helical" evidence="7">
    <location>
        <begin position="376"/>
        <end position="395"/>
    </location>
</feature>
<feature type="transmembrane region" description="Helical" evidence="7">
    <location>
        <begin position="479"/>
        <end position="500"/>
    </location>
</feature>
<dbReference type="GO" id="GO:0006937">
    <property type="term" value="P:regulation of muscle contraction"/>
    <property type="evidence" value="ECO:0007669"/>
    <property type="project" value="TreeGrafter"/>
</dbReference>
<dbReference type="GO" id="GO:0043266">
    <property type="term" value="P:regulation of potassium ion transport"/>
    <property type="evidence" value="ECO:0007669"/>
    <property type="project" value="TreeGrafter"/>
</dbReference>
<evidence type="ECO:0000256" key="4">
    <source>
        <dbReference type="ARBA" id="ARBA00022989"/>
    </source>
</evidence>
<evidence type="ECO:0000313" key="8">
    <source>
        <dbReference type="EMBL" id="KAG8197635.1"/>
    </source>
</evidence>
<dbReference type="InterPro" id="IPR036259">
    <property type="entry name" value="MFS_trans_sf"/>
</dbReference>
<dbReference type="Proteomes" id="UP000827092">
    <property type="component" value="Unassembled WGS sequence"/>
</dbReference>
<feature type="transmembrane region" description="Helical" evidence="7">
    <location>
        <begin position="442"/>
        <end position="467"/>
    </location>
</feature>
<accession>A0AAV6VMB8</accession>
<dbReference type="AlphaFoldDB" id="A0AAV6VMB8"/>
<name>A0AAV6VMB8_9ARAC</name>
<comment type="caution">
    <text evidence="8">The sequence shown here is derived from an EMBL/GenBank/DDBJ whole genome shotgun (WGS) entry which is preliminary data.</text>
</comment>
<evidence type="ECO:0000256" key="3">
    <source>
        <dbReference type="ARBA" id="ARBA00022692"/>
    </source>
</evidence>
<dbReference type="EMBL" id="JAFNEN010000052">
    <property type="protein sequence ID" value="KAG8197635.1"/>
    <property type="molecule type" value="Genomic_DNA"/>
</dbReference>
<evidence type="ECO:0000256" key="6">
    <source>
        <dbReference type="SAM" id="MobiDB-lite"/>
    </source>
</evidence>
<feature type="transmembrane region" description="Helical" evidence="7">
    <location>
        <begin position="506"/>
        <end position="523"/>
    </location>
</feature>
<feature type="transmembrane region" description="Helical" evidence="7">
    <location>
        <begin position="171"/>
        <end position="188"/>
    </location>
</feature>
<feature type="transmembrane region" description="Helical" evidence="7">
    <location>
        <begin position="215"/>
        <end position="238"/>
    </location>
</feature>
<evidence type="ECO:0000313" key="9">
    <source>
        <dbReference type="Proteomes" id="UP000827092"/>
    </source>
</evidence>
<dbReference type="PANTHER" id="PTHR19444:SF11">
    <property type="entry name" value="UNC93-LIKE PROTEIN"/>
    <property type="match status" value="1"/>
</dbReference>
<evidence type="ECO:0000256" key="1">
    <source>
        <dbReference type="ARBA" id="ARBA00004141"/>
    </source>
</evidence>
<proteinExistence type="inferred from homology"/>
<feature type="transmembrane region" description="Helical" evidence="7">
    <location>
        <begin position="416"/>
        <end position="436"/>
    </location>
</feature>
<evidence type="ECO:0000256" key="2">
    <source>
        <dbReference type="ARBA" id="ARBA00009172"/>
    </source>
</evidence>
<comment type="subcellular location">
    <subcellularLocation>
        <location evidence="1">Membrane</location>
        <topology evidence="1">Multi-pass membrane protein</topology>
    </subcellularLocation>
</comment>
<gene>
    <name evidence="8" type="ORF">JTE90_001565</name>
</gene>
<dbReference type="PANTHER" id="PTHR19444">
    <property type="entry name" value="UNC-93 RELATED"/>
    <property type="match status" value="1"/>
</dbReference>
<keyword evidence="3 7" id="KW-0812">Transmembrane</keyword>
<organism evidence="8 9">
    <name type="scientific">Oedothorax gibbosus</name>
    <dbReference type="NCBI Taxonomy" id="931172"/>
    <lineage>
        <taxon>Eukaryota</taxon>
        <taxon>Metazoa</taxon>
        <taxon>Ecdysozoa</taxon>
        <taxon>Arthropoda</taxon>
        <taxon>Chelicerata</taxon>
        <taxon>Arachnida</taxon>
        <taxon>Araneae</taxon>
        <taxon>Araneomorphae</taxon>
        <taxon>Entelegynae</taxon>
        <taxon>Araneoidea</taxon>
        <taxon>Linyphiidae</taxon>
        <taxon>Erigoninae</taxon>
        <taxon>Oedothorax</taxon>
    </lineage>
</organism>
<dbReference type="GO" id="GO:0005886">
    <property type="term" value="C:plasma membrane"/>
    <property type="evidence" value="ECO:0007669"/>
    <property type="project" value="TreeGrafter"/>
</dbReference>
<evidence type="ECO:0000256" key="7">
    <source>
        <dbReference type="SAM" id="Phobius"/>
    </source>
</evidence>